<feature type="domain" description="BAH" evidence="5">
    <location>
        <begin position="41"/>
        <end position="156"/>
    </location>
</feature>
<evidence type="ECO:0000259" key="5">
    <source>
        <dbReference type="PROSITE" id="PS51038"/>
    </source>
</evidence>
<feature type="region of interest" description="Disordered" evidence="4">
    <location>
        <begin position="1071"/>
        <end position="1100"/>
    </location>
</feature>
<dbReference type="InterPro" id="IPR001025">
    <property type="entry name" value="BAH_dom"/>
</dbReference>
<dbReference type="Proteomes" id="UP001293254">
    <property type="component" value="Unassembled WGS sequence"/>
</dbReference>
<dbReference type="CDD" id="cd00183">
    <property type="entry name" value="TFIIS_I"/>
    <property type="match status" value="1"/>
</dbReference>
<feature type="compositionally biased region" description="Low complexity" evidence="4">
    <location>
        <begin position="516"/>
        <end position="529"/>
    </location>
</feature>
<evidence type="ECO:0000256" key="2">
    <source>
        <dbReference type="ARBA" id="ARBA00023242"/>
    </source>
</evidence>
<feature type="compositionally biased region" description="Polar residues" evidence="4">
    <location>
        <begin position="635"/>
        <end position="644"/>
    </location>
</feature>
<dbReference type="InterPro" id="IPR035441">
    <property type="entry name" value="TFIIS/LEDGF_dom_sf"/>
</dbReference>
<feature type="compositionally biased region" description="Basic and acidic residues" evidence="4">
    <location>
        <begin position="816"/>
        <end position="826"/>
    </location>
</feature>
<dbReference type="Gene3D" id="1.20.930.10">
    <property type="entry name" value="Conserved domain common to transcription factors TFIIS, elongin A, CRSP70"/>
    <property type="match status" value="1"/>
</dbReference>
<sequence>MHGRVQREGEGSCRSPQRSISWHMHPTVIAADSNSFYKDGRKISVGDCALFKPPQDSPPFIGLIRWLTLGKDNNLQLGVNWLYRPAELKLGKGSLSDGAPNEVFYSFHKDEIRAASLLHPCKVAFLPRGAELPTGTSSFVCWRVYDIENKCLWWLTDQDYINERQEEVDQLLHRTRTEMHGTLQPGGRSPKQVNGPTSASQLKPGSDTVQSSGTSFPSQVKGKKRERGDHATDPVKRERSSRTDDADSAQYKAESSLKSDIARITEKGGVVNLEGVEKLVQLMQPDRMERKMDLISRAMLAGVIAATEKVECLNWFVQLRGLPVLDEWLQDIHKGKVGGGNSSRDGDKSVEEFLLVLLRALDKLPVNLHALQTCNIGRSVNHLRSHKNIEIQRKARSLVDTWKKRVEAEMMVIDAKSGSNQGASVWSSKSRIPEPAHAGKTPSGSDVAMKSSISQHSASKMTSVKVAQGESITKSASSSPGSLKPASPPAPGKESQPGFSVGGTPDAPVIREDRSSSSNQSHSYSQSISGKEEGKSSAAVSVAASKMSSSSSRSRKVSGPPGVTGGQKENSSSRSSLAHRSTASDKLSQSALTSERVLEGSIAEAGNHKLIVKIPNKVRSPTRGVSGVSLEDPSIMNSRTSSPGPSDKLEQLDNNSKEMCDSYRCNATSRMKVDSCQMNDRKDTLNGSGDGTGSLAVLPDVEKSMTTEDSRRLIEDPKKNQLKSGKLHETSFSPMNALIESCAKYSEANSSLSLEDDVGMNLLASVATGEMSRSELVSPTDSTEGSTPAVEEVCYGDEAKSKSSPEDHIPGSLSHFSDDAEGNEKKQAVVDGGSLSEDGLHLPKQAPLLSSADKNCVPAHASTDIPAGEGNKPFDSDSADLRSTTDRLWEVAEKSNQKTDTEIKLRDGEANKIQDERAQLGNISADNVVNYKSDGTDATVTEDKAGKDILDTDKGKLMVEVASSNQSFDEDCKSGVNERQEMGTNSQQQFTAAIAESEFAERANSEKLQQTVPGQSVMSEASREVIVRDRDETDTKSCLGKVERENFDWTVDRNTAVEGHMEAVADKKEIADHISLPERGSQTNNESRGSKSAGIEVDEAQSASTVAEALSPAVAAASEPHAKIKFDLNEGFISDDAKYGDPVGLIASGSTTGQMFNGLPFPVDSVSAGQPASVTVAAAAKGPFVPPEDLLRSKGELGWKGSAATSAFRPAEPRKVFEMPLPSADLPCDASTSKSVRTLLDIDLNVPDEGLLKEMASRDSSLTVGPTTNLVNSRAMFLNNGSDSIPVLGSGGLDFDLNRVDEANENGQCATSSNCNGEDSMVHVKPLGALPTTDVHRDFDLNDGPGVDDASAEHLTISQHVKVRLPSQLPTAGPRMNNAGLGSFSSWFSPGNTYSTMAIPSIIPDRADQPFPLIPPGAPQRTFGPTGITPFSPDVYRGSVLSSSPAVSFPSGPFQFPVFPFGPSFPLPSATFPVGATSYADSSSGARLFAPPVNSQLLGPVGAISSQFQRPYVVSLPDNSSNGGLENNRKWGRQGLDLNAGPGAIESEAREDLWPLSSSQHSVASSQALTEEQARMFSVSGGILKRKEPDGGWDNESFRYKQSSWQ</sequence>
<comment type="subcellular location">
    <subcellularLocation>
        <location evidence="1 3">Nucleus</location>
    </subcellularLocation>
</comment>
<feature type="region of interest" description="Disordered" evidence="4">
    <location>
        <begin position="417"/>
        <end position="591"/>
    </location>
</feature>
<proteinExistence type="predicted"/>
<dbReference type="GO" id="GO:0003682">
    <property type="term" value="F:chromatin binding"/>
    <property type="evidence" value="ECO:0007669"/>
    <property type="project" value="InterPro"/>
</dbReference>
<evidence type="ECO:0008006" key="9">
    <source>
        <dbReference type="Google" id="ProtNLM"/>
    </source>
</evidence>
<dbReference type="Gene3D" id="2.30.30.490">
    <property type="match status" value="1"/>
</dbReference>
<feature type="compositionally biased region" description="Basic and acidic residues" evidence="4">
    <location>
        <begin position="797"/>
        <end position="809"/>
    </location>
</feature>
<accession>A0AAE2CWM4</accession>
<dbReference type="Pfam" id="PF01426">
    <property type="entry name" value="BAH"/>
    <property type="match status" value="1"/>
</dbReference>
<reference evidence="7" key="1">
    <citation type="submission" date="2020-06" db="EMBL/GenBank/DDBJ databases">
        <authorList>
            <person name="Li T."/>
            <person name="Hu X."/>
            <person name="Zhang T."/>
            <person name="Song X."/>
            <person name="Zhang H."/>
            <person name="Dai N."/>
            <person name="Sheng W."/>
            <person name="Hou X."/>
            <person name="Wei L."/>
        </authorList>
    </citation>
    <scope>NUCLEOTIDE SEQUENCE</scope>
    <source>
        <strain evidence="7">3651</strain>
        <tissue evidence="7">Leaf</tissue>
    </source>
</reference>
<dbReference type="SMART" id="SM00439">
    <property type="entry name" value="BAH"/>
    <property type="match status" value="1"/>
</dbReference>
<dbReference type="InterPro" id="IPR043151">
    <property type="entry name" value="BAH_sf"/>
</dbReference>
<feature type="region of interest" description="Disordered" evidence="4">
    <location>
        <begin position="797"/>
        <end position="826"/>
    </location>
</feature>
<dbReference type="EMBL" id="JACGWO010000001">
    <property type="protein sequence ID" value="KAK4437178.1"/>
    <property type="molecule type" value="Genomic_DNA"/>
</dbReference>
<dbReference type="PANTHER" id="PTHR46548">
    <property type="entry name" value="BAH AND TFIIS DOMAIN-CONTAINING PROTEIN-RELATED"/>
    <property type="match status" value="1"/>
</dbReference>
<keyword evidence="8" id="KW-1185">Reference proteome</keyword>
<feature type="compositionally biased region" description="Basic and acidic residues" evidence="4">
    <location>
        <begin position="872"/>
        <end position="881"/>
    </location>
</feature>
<feature type="region of interest" description="Disordered" evidence="4">
    <location>
        <begin position="1584"/>
        <end position="1606"/>
    </location>
</feature>
<feature type="domain" description="TFIIS N-terminal" evidence="6">
    <location>
        <begin position="323"/>
        <end position="409"/>
    </location>
</feature>
<evidence type="ECO:0000313" key="8">
    <source>
        <dbReference type="Proteomes" id="UP001293254"/>
    </source>
</evidence>
<dbReference type="InterPro" id="IPR003617">
    <property type="entry name" value="TFIIS/CRSP70_N_sub"/>
</dbReference>
<feature type="region of interest" description="Disordered" evidence="4">
    <location>
        <begin position="860"/>
        <end position="881"/>
    </location>
</feature>
<dbReference type="GO" id="GO:0005634">
    <property type="term" value="C:nucleus"/>
    <property type="evidence" value="ECO:0007669"/>
    <property type="project" value="UniProtKB-SubCell"/>
</dbReference>
<name>A0AAE2CWM4_9LAMI</name>
<reference evidence="7" key="2">
    <citation type="journal article" date="2024" name="Plant">
        <title>Genomic evolution and insights into agronomic trait innovations of Sesamum species.</title>
        <authorList>
            <person name="Miao H."/>
            <person name="Wang L."/>
            <person name="Qu L."/>
            <person name="Liu H."/>
            <person name="Sun Y."/>
            <person name="Le M."/>
            <person name="Wang Q."/>
            <person name="Wei S."/>
            <person name="Zheng Y."/>
            <person name="Lin W."/>
            <person name="Duan Y."/>
            <person name="Cao H."/>
            <person name="Xiong S."/>
            <person name="Wang X."/>
            <person name="Wei L."/>
            <person name="Li C."/>
            <person name="Ma Q."/>
            <person name="Ju M."/>
            <person name="Zhao R."/>
            <person name="Li G."/>
            <person name="Mu C."/>
            <person name="Tian Q."/>
            <person name="Mei H."/>
            <person name="Zhang T."/>
            <person name="Gao T."/>
            <person name="Zhang H."/>
        </authorList>
    </citation>
    <scope>NUCLEOTIDE SEQUENCE</scope>
    <source>
        <strain evidence="7">3651</strain>
    </source>
</reference>
<feature type="region of interest" description="Disordered" evidence="4">
    <location>
        <begin position="179"/>
        <end position="251"/>
    </location>
</feature>
<dbReference type="PANTHER" id="PTHR46548:SF1">
    <property type="entry name" value="BAH AND TFIIS DOMAIN-CONTAINING PROTEIN-RELATED"/>
    <property type="match status" value="1"/>
</dbReference>
<evidence type="ECO:0000256" key="1">
    <source>
        <dbReference type="ARBA" id="ARBA00004123"/>
    </source>
</evidence>
<feature type="region of interest" description="Disordered" evidence="4">
    <location>
        <begin position="619"/>
        <end position="651"/>
    </location>
</feature>
<dbReference type="PROSITE" id="PS51319">
    <property type="entry name" value="TFIIS_N"/>
    <property type="match status" value="1"/>
</dbReference>
<feature type="compositionally biased region" description="Low complexity" evidence="4">
    <location>
        <begin position="536"/>
        <end position="552"/>
    </location>
</feature>
<dbReference type="Pfam" id="PF08711">
    <property type="entry name" value="Med26"/>
    <property type="match status" value="1"/>
</dbReference>
<feature type="compositionally biased region" description="Polar residues" evidence="4">
    <location>
        <begin position="451"/>
        <end position="462"/>
    </location>
</feature>
<gene>
    <name evidence="7" type="ORF">Salat_0051700</name>
</gene>
<dbReference type="SUPFAM" id="SSF47676">
    <property type="entry name" value="Conserved domain common to transcription factors TFIIS, elongin A, CRSP70"/>
    <property type="match status" value="1"/>
</dbReference>
<dbReference type="InterPro" id="IPR017923">
    <property type="entry name" value="TFIIS_N"/>
</dbReference>
<feature type="compositionally biased region" description="Polar residues" evidence="4">
    <location>
        <begin position="470"/>
        <end position="481"/>
    </location>
</feature>
<feature type="compositionally biased region" description="Basic and acidic residues" evidence="4">
    <location>
        <begin position="226"/>
        <end position="245"/>
    </location>
</feature>
<evidence type="ECO:0000259" key="6">
    <source>
        <dbReference type="PROSITE" id="PS51319"/>
    </source>
</evidence>
<evidence type="ECO:0000313" key="7">
    <source>
        <dbReference type="EMBL" id="KAK4437178.1"/>
    </source>
</evidence>
<evidence type="ECO:0000256" key="4">
    <source>
        <dbReference type="SAM" id="MobiDB-lite"/>
    </source>
</evidence>
<feature type="compositionally biased region" description="Polar residues" evidence="4">
    <location>
        <begin position="191"/>
        <end position="218"/>
    </location>
</feature>
<feature type="compositionally biased region" description="Low complexity" evidence="4">
    <location>
        <begin position="572"/>
        <end position="581"/>
    </location>
</feature>
<feature type="compositionally biased region" description="Polar residues" evidence="4">
    <location>
        <begin position="417"/>
        <end position="430"/>
    </location>
</feature>
<organism evidence="7 8">
    <name type="scientific">Sesamum alatum</name>
    <dbReference type="NCBI Taxonomy" id="300844"/>
    <lineage>
        <taxon>Eukaryota</taxon>
        <taxon>Viridiplantae</taxon>
        <taxon>Streptophyta</taxon>
        <taxon>Embryophyta</taxon>
        <taxon>Tracheophyta</taxon>
        <taxon>Spermatophyta</taxon>
        <taxon>Magnoliopsida</taxon>
        <taxon>eudicotyledons</taxon>
        <taxon>Gunneridae</taxon>
        <taxon>Pentapetalae</taxon>
        <taxon>asterids</taxon>
        <taxon>lamiids</taxon>
        <taxon>Lamiales</taxon>
        <taxon>Pedaliaceae</taxon>
        <taxon>Sesamum</taxon>
    </lineage>
</organism>
<dbReference type="SMART" id="SM00509">
    <property type="entry name" value="TFS2N"/>
    <property type="match status" value="1"/>
</dbReference>
<comment type="caution">
    <text evidence="7">The sequence shown here is derived from an EMBL/GenBank/DDBJ whole genome shotgun (WGS) entry which is preliminary data.</text>
</comment>
<dbReference type="PROSITE" id="PS51038">
    <property type="entry name" value="BAH"/>
    <property type="match status" value="1"/>
</dbReference>
<evidence type="ECO:0000256" key="3">
    <source>
        <dbReference type="PROSITE-ProRule" id="PRU00649"/>
    </source>
</evidence>
<keyword evidence="2 3" id="KW-0539">Nucleus</keyword>
<protein>
    <recommendedName>
        <fullName evidence="9">BAH domain-containing protein</fullName>
    </recommendedName>
</protein>